<sequence>MFLYLYSEKKPPLSSLLPFTLHARNNPVNTFRLFLLFYIVLSLKEKAKVSPFYMDFFTFPFSQIASYVPSLVIPIYLITPHTKFSEKTLHF</sequence>
<organism evidence="2 3">
    <name type="scientific">Bacillus pseudomycoides</name>
    <dbReference type="NCBI Taxonomy" id="64104"/>
    <lineage>
        <taxon>Bacteria</taxon>
        <taxon>Bacillati</taxon>
        <taxon>Bacillota</taxon>
        <taxon>Bacilli</taxon>
        <taxon>Bacillales</taxon>
        <taxon>Bacillaceae</taxon>
        <taxon>Bacillus</taxon>
        <taxon>Bacillus cereus group</taxon>
    </lineage>
</organism>
<gene>
    <name evidence="2" type="ORF">CON65_21735</name>
</gene>
<keyword evidence="1" id="KW-0472">Membrane</keyword>
<reference evidence="2 3" key="1">
    <citation type="submission" date="2017-09" db="EMBL/GenBank/DDBJ databases">
        <title>Large-scale bioinformatics analysis of Bacillus genomes uncovers conserved roles of natural products in bacterial physiology.</title>
        <authorList>
            <consortium name="Agbiome Team Llc"/>
            <person name="Bleich R.M."/>
            <person name="Grubbs K.J."/>
            <person name="Santa Maria K.C."/>
            <person name="Allen S.E."/>
            <person name="Farag S."/>
            <person name="Shank E.A."/>
            <person name="Bowers A."/>
        </authorList>
    </citation>
    <scope>NUCLEOTIDE SEQUENCE [LARGE SCALE GENOMIC DNA]</scope>
    <source>
        <strain evidence="2 3">AFS092012</strain>
    </source>
</reference>
<dbReference type="AlphaFoldDB" id="A0AA91ZRM6"/>
<keyword evidence="1" id="KW-0812">Transmembrane</keyword>
<name>A0AA91ZRM6_9BACI</name>
<protein>
    <submittedName>
        <fullName evidence="2">Uncharacterized protein</fullName>
    </submittedName>
</protein>
<evidence type="ECO:0000313" key="3">
    <source>
        <dbReference type="Proteomes" id="UP000221020"/>
    </source>
</evidence>
<dbReference type="Proteomes" id="UP000221020">
    <property type="component" value="Unassembled WGS sequence"/>
</dbReference>
<feature type="transmembrane region" description="Helical" evidence="1">
    <location>
        <begin position="56"/>
        <end position="78"/>
    </location>
</feature>
<comment type="caution">
    <text evidence="2">The sequence shown here is derived from an EMBL/GenBank/DDBJ whole genome shotgun (WGS) entry which is preliminary data.</text>
</comment>
<proteinExistence type="predicted"/>
<evidence type="ECO:0000256" key="1">
    <source>
        <dbReference type="SAM" id="Phobius"/>
    </source>
</evidence>
<dbReference type="EMBL" id="NVOR01000106">
    <property type="protein sequence ID" value="PED80577.1"/>
    <property type="molecule type" value="Genomic_DNA"/>
</dbReference>
<accession>A0AA91ZRM6</accession>
<keyword evidence="1" id="KW-1133">Transmembrane helix</keyword>
<evidence type="ECO:0000313" key="2">
    <source>
        <dbReference type="EMBL" id="PED80577.1"/>
    </source>
</evidence>